<protein>
    <recommendedName>
        <fullName evidence="7">GtrA/DPMS transmembrane domain-containing protein</fullName>
    </recommendedName>
</protein>
<proteinExistence type="inferred from homology"/>
<dbReference type="PATRIC" id="fig|1235802.3.peg.3056"/>
<dbReference type="EMBL" id="AQFT01000089">
    <property type="protein sequence ID" value="EMZ25410.1"/>
    <property type="molecule type" value="Genomic_DNA"/>
</dbReference>
<evidence type="ECO:0000256" key="3">
    <source>
        <dbReference type="ARBA" id="ARBA00022692"/>
    </source>
</evidence>
<dbReference type="InterPro" id="IPR051401">
    <property type="entry name" value="GtrA_CellWall_Glycosyl"/>
</dbReference>
<evidence type="ECO:0000256" key="5">
    <source>
        <dbReference type="ARBA" id="ARBA00023136"/>
    </source>
</evidence>
<accession>N2AGT5</accession>
<dbReference type="STRING" id="1235802.C823_02892"/>
<gene>
    <name evidence="8" type="ORF">C823_02892</name>
</gene>
<dbReference type="AlphaFoldDB" id="N2AGT5"/>
<dbReference type="GO" id="GO:0005886">
    <property type="term" value="C:plasma membrane"/>
    <property type="evidence" value="ECO:0007669"/>
    <property type="project" value="TreeGrafter"/>
</dbReference>
<comment type="subcellular location">
    <subcellularLocation>
        <location evidence="1">Membrane</location>
        <topology evidence="1">Multi-pass membrane protein</topology>
    </subcellularLocation>
</comment>
<organism evidence="8 9">
    <name type="scientific">Eubacterium plexicaudatum ASF492</name>
    <dbReference type="NCBI Taxonomy" id="1235802"/>
    <lineage>
        <taxon>Bacteria</taxon>
        <taxon>Bacillati</taxon>
        <taxon>Bacillota</taxon>
        <taxon>Clostridia</taxon>
        <taxon>Eubacteriales</taxon>
        <taxon>Eubacteriaceae</taxon>
        <taxon>Eubacterium</taxon>
    </lineage>
</organism>
<name>N2AGT5_9FIRM</name>
<dbReference type="eggNOG" id="COG2246">
    <property type="taxonomic scope" value="Bacteria"/>
</dbReference>
<comment type="similarity">
    <text evidence="2">Belongs to the GtrA family.</text>
</comment>
<sequence>MDNKLRKIIRYFLSKFFPLASDAAAEHLLQFIKFGLIGVSNTIVSYLLNVAVLLILAPMHVSWDFVAGNVVAFVLSVLWSFYWNSRFVFVLRDGKSRSVWKTLLRTYIAYGFTGIVLNNVLSLIWIRVFGISKYVAPVPNLFISVPINFLMNKLWAFQDHE</sequence>
<feature type="transmembrane region" description="Helical" evidence="6">
    <location>
        <begin position="134"/>
        <end position="151"/>
    </location>
</feature>
<keyword evidence="9" id="KW-1185">Reference proteome</keyword>
<dbReference type="PANTHER" id="PTHR38459">
    <property type="entry name" value="PROPHAGE BACTOPRENOL-LINKED GLUCOSE TRANSLOCASE HOMOLOG"/>
    <property type="match status" value="1"/>
</dbReference>
<dbReference type="Proteomes" id="UP000012589">
    <property type="component" value="Unassembled WGS sequence"/>
</dbReference>
<evidence type="ECO:0000313" key="9">
    <source>
        <dbReference type="Proteomes" id="UP000012589"/>
    </source>
</evidence>
<keyword evidence="4 6" id="KW-1133">Transmembrane helix</keyword>
<dbReference type="OrthoDB" id="9812049at2"/>
<evidence type="ECO:0000256" key="4">
    <source>
        <dbReference type="ARBA" id="ARBA00022989"/>
    </source>
</evidence>
<feature type="transmembrane region" description="Helical" evidence="6">
    <location>
        <begin position="104"/>
        <end position="128"/>
    </location>
</feature>
<evidence type="ECO:0000259" key="7">
    <source>
        <dbReference type="Pfam" id="PF04138"/>
    </source>
</evidence>
<dbReference type="InterPro" id="IPR007267">
    <property type="entry name" value="GtrA_DPMS_TM"/>
</dbReference>
<evidence type="ECO:0000256" key="6">
    <source>
        <dbReference type="SAM" id="Phobius"/>
    </source>
</evidence>
<evidence type="ECO:0000313" key="8">
    <source>
        <dbReference type="EMBL" id="EMZ25410.1"/>
    </source>
</evidence>
<feature type="domain" description="GtrA/DPMS transmembrane" evidence="7">
    <location>
        <begin position="33"/>
        <end position="157"/>
    </location>
</feature>
<dbReference type="HOGENOM" id="CLU_083873_4_1_9"/>
<comment type="caution">
    <text evidence="8">The sequence shown here is derived from an EMBL/GenBank/DDBJ whole genome shotgun (WGS) entry which is preliminary data.</text>
</comment>
<feature type="transmembrane region" description="Helical" evidence="6">
    <location>
        <begin position="34"/>
        <end position="59"/>
    </location>
</feature>
<evidence type="ECO:0000256" key="1">
    <source>
        <dbReference type="ARBA" id="ARBA00004141"/>
    </source>
</evidence>
<dbReference type="GO" id="GO:0000271">
    <property type="term" value="P:polysaccharide biosynthetic process"/>
    <property type="evidence" value="ECO:0007669"/>
    <property type="project" value="InterPro"/>
</dbReference>
<feature type="transmembrane region" description="Helical" evidence="6">
    <location>
        <begin position="65"/>
        <end position="83"/>
    </location>
</feature>
<dbReference type="PANTHER" id="PTHR38459:SF1">
    <property type="entry name" value="PROPHAGE BACTOPRENOL-LINKED GLUCOSE TRANSLOCASE HOMOLOG"/>
    <property type="match status" value="1"/>
</dbReference>
<dbReference type="Pfam" id="PF04138">
    <property type="entry name" value="GtrA_DPMS_TM"/>
    <property type="match status" value="1"/>
</dbReference>
<evidence type="ECO:0000256" key="2">
    <source>
        <dbReference type="ARBA" id="ARBA00009399"/>
    </source>
</evidence>
<keyword evidence="5 6" id="KW-0472">Membrane</keyword>
<keyword evidence="3 6" id="KW-0812">Transmembrane</keyword>
<reference evidence="8 9" key="1">
    <citation type="journal article" date="2014" name="Genome Announc.">
        <title>Draft genome sequences of the altered schaedler flora, a defined bacterial community from gnotobiotic mice.</title>
        <authorList>
            <person name="Wannemuehler M.J."/>
            <person name="Overstreet A.M."/>
            <person name="Ward D.V."/>
            <person name="Phillips G.J."/>
        </authorList>
    </citation>
    <scope>NUCLEOTIDE SEQUENCE [LARGE SCALE GENOMIC DNA]</scope>
    <source>
        <strain evidence="8 9">ASF492</strain>
    </source>
</reference>